<name>A0A1L5NQ86_9HYPH</name>
<dbReference type="EMBL" id="CP017104">
    <property type="protein sequence ID" value="APO70075.1"/>
    <property type="molecule type" value="Genomic_DNA"/>
</dbReference>
<organism evidence="1 2">
    <name type="scientific">Rhizobium gallicum</name>
    <dbReference type="NCBI Taxonomy" id="56730"/>
    <lineage>
        <taxon>Bacteria</taxon>
        <taxon>Pseudomonadati</taxon>
        <taxon>Pseudomonadota</taxon>
        <taxon>Alphaproteobacteria</taxon>
        <taxon>Hyphomicrobiales</taxon>
        <taxon>Rhizobiaceae</taxon>
        <taxon>Rhizobium/Agrobacterium group</taxon>
        <taxon>Rhizobium</taxon>
    </lineage>
</organism>
<sequence length="1280" mass="141886">MMFDVDPGQIDSLTSLQLVQLLSRLLHAEAQAADVPLGNINVPLQITIPDGGEDGRIVWKDGRDSTNYLPGRQNFFQCKASNFGRDGWKKECWTKSSRRRGTTRVLAPALKSISAVNGHYVGFTTEALTGQKIDDYTAAIEEGITEAGGDPNRLGSIKLYGSNEIAAWATSHPSVAIWLGEIAHRQTLGGFRTVEAWGQRGDFVDQPYADDGDNRYIIGTTRTRELNGSDNSTSAKAAWAKVLEHVTFPGQSVRISGASGLGKSRFVYESLRSSSSIVADIVSNSTIFADYRVVSNTLLPIAAQLADGHHDILLVVDECPREAAIELGQLAGAGPSRLRVITIDTDDRPLDKATLHLSVLPSDGDLIGAIIRSKNPDVTEATISRLRDVCGGYPKFAVLVAATLDLSTVAFETIDDIVNRVLRGSSVTGTEEIRALECLAMFDRLSIEGEGNPLDLVAKDFARMSGDEMYEHLSKAQDHDLVGRYRDQFAAQPRPIAEHLAHRRLKLVRPSLLEKFVQGAPDELVLSLLRRWRFMDASPLIRDAASAIADGHLSTPNAVLTARGSAILDALVHIIPDMVADRLHYLILPCSNQVLADAKEARRSIVEALSKLMFRSRSFNTAARLLMKLAAAETEEWANNATGLFKQLYQLQLSGTEVSPAERFALLDEGLDSEDEATVALCVDALGSVFASHFSRFGATDEIGSGEPLKDWSPTTWDEVDAFHAEGLKRLQELRKGRPELADRCETIITRATRRMLNTGIYCQHGEALVEIAKEKGGWPEAIESVGDWLYFDRKGAKAKRSHYIRDLYTRLFPEDPIDKAILFTKFWSADIRDPDAIYRESDNDFRYSERAAEVLADEIAQNDEMTLEAIGRMMPLDLKTVGPFAERLSRRARQRKNVFDTALELVDQRGTGMRMLRGILRGIDLEDHSLADECLKKAVETLPVTVPLIDFYSALTIDDSRIERVVAELQAGRIKPVECAYLSYGRGLDERSAASVSRLLDELVNHGSDGAWTALEIAMMYRHGQPLLPDFAAEIGKLLCNPALIAGNRDSNRDAHLFEDLTRQVRNAIGIGAELADGLAQQIVRLAGSEEWEIFSTLSAPMRDLVSVLREDQPDVLWAHIVRFYDNATPIERDRLHRLIGPNSDRFEKSAHTEAGPLYGISKDLLFTWADGVPDHQPFLVEFFPTLTIGEDGSAWDPAFEELAARYGNAKEFRAAVADRIRPKSWSGSIVPLLEVYLDPLASWSKHKIQALATWAKDQHRRLESRIEREAEHDREIGL</sequence>
<gene>
    <name evidence="1" type="ORF">IE4872_PC00042</name>
</gene>
<evidence type="ECO:0000313" key="2">
    <source>
        <dbReference type="Proteomes" id="UP000184749"/>
    </source>
</evidence>
<dbReference type="Proteomes" id="UP000184749">
    <property type="component" value="Plasmid pRgalIE4872c"/>
</dbReference>
<dbReference type="AlphaFoldDB" id="A0A1L5NQ86"/>
<evidence type="ECO:0000313" key="1">
    <source>
        <dbReference type="EMBL" id="APO70075.1"/>
    </source>
</evidence>
<keyword evidence="1" id="KW-0614">Plasmid</keyword>
<reference evidence="1 2" key="1">
    <citation type="submission" date="2016-09" db="EMBL/GenBank/DDBJ databases">
        <title>The complete genome sequences of Rhizobium gallicum, symbiovars gallicum and phaseoli, symbionts associated to common bean (Phaseolus vulgaris).</title>
        <authorList>
            <person name="Bustos P."/>
            <person name="Santamaria R.I."/>
            <person name="Perez-Carrascal O.M."/>
            <person name="Juarez S."/>
            <person name="Lozano L."/>
            <person name="Martinez-Flores I."/>
            <person name="Martinez-Romero E."/>
            <person name="Cevallos M."/>
            <person name="Romero D."/>
            <person name="Davila G."/>
            <person name="Gonzalez V."/>
        </authorList>
    </citation>
    <scope>NUCLEOTIDE SEQUENCE [LARGE SCALE GENOMIC DNA]</scope>
    <source>
        <strain evidence="1 2">IE4872</strain>
        <plasmid evidence="2">prgalie4872c</plasmid>
    </source>
</reference>
<geneLocation type="plasmid" evidence="2">
    <name>prgalie4872c</name>
</geneLocation>
<proteinExistence type="predicted"/>
<protein>
    <submittedName>
        <fullName evidence="1">Uncharacterized protein</fullName>
    </submittedName>
</protein>
<accession>A0A1L5NQ86</accession>